<dbReference type="AlphaFoldDB" id="A0A812UG80"/>
<sequence length="206" mass="23189">MGCASSTNVASIDELELQLDHGHLFRPKRSEKHISASKQVDTAELSHVLPNELADDVSTDFSTDEPVRKWSADSEDGDDSDTDSFSNVSIQIHVPPHLQSDVKQEPILTNFREPSLAECSWNMPSLRSRAKDLPVGTMVAPDRELHDQYMKKLDNYLKVISTTPRRLETQVQVKRMMSGMSPRRAEVGADNKTRKRKDALKSLSLF</sequence>
<dbReference type="OrthoDB" id="412306at2759"/>
<reference evidence="2" key="1">
    <citation type="submission" date="2021-02" db="EMBL/GenBank/DDBJ databases">
        <authorList>
            <person name="Dougan E. K."/>
            <person name="Rhodes N."/>
            <person name="Thang M."/>
            <person name="Chan C."/>
        </authorList>
    </citation>
    <scope>NUCLEOTIDE SEQUENCE</scope>
</reference>
<organism evidence="2 3">
    <name type="scientific">Symbiodinium pilosum</name>
    <name type="common">Dinoflagellate</name>
    <dbReference type="NCBI Taxonomy" id="2952"/>
    <lineage>
        <taxon>Eukaryota</taxon>
        <taxon>Sar</taxon>
        <taxon>Alveolata</taxon>
        <taxon>Dinophyceae</taxon>
        <taxon>Suessiales</taxon>
        <taxon>Symbiodiniaceae</taxon>
        <taxon>Symbiodinium</taxon>
    </lineage>
</organism>
<evidence type="ECO:0000313" key="3">
    <source>
        <dbReference type="Proteomes" id="UP000649617"/>
    </source>
</evidence>
<feature type="compositionally biased region" description="Acidic residues" evidence="1">
    <location>
        <begin position="73"/>
        <end position="82"/>
    </location>
</feature>
<comment type="caution">
    <text evidence="2">The sequence shown here is derived from an EMBL/GenBank/DDBJ whole genome shotgun (WGS) entry which is preliminary data.</text>
</comment>
<dbReference type="Proteomes" id="UP000649617">
    <property type="component" value="Unassembled WGS sequence"/>
</dbReference>
<evidence type="ECO:0000256" key="1">
    <source>
        <dbReference type="SAM" id="MobiDB-lite"/>
    </source>
</evidence>
<keyword evidence="3" id="KW-1185">Reference proteome</keyword>
<gene>
    <name evidence="2" type="ORF">SPIL2461_LOCUS15153</name>
</gene>
<feature type="compositionally biased region" description="Basic and acidic residues" evidence="1">
    <location>
        <begin position="183"/>
        <end position="192"/>
    </location>
</feature>
<dbReference type="EMBL" id="CAJNIZ010036402">
    <property type="protein sequence ID" value="CAE7565191.1"/>
    <property type="molecule type" value="Genomic_DNA"/>
</dbReference>
<feature type="region of interest" description="Disordered" evidence="1">
    <location>
        <begin position="51"/>
        <end position="83"/>
    </location>
</feature>
<name>A0A812UG80_SYMPI</name>
<protein>
    <submittedName>
        <fullName evidence="2">Uncharacterized protein</fullName>
    </submittedName>
</protein>
<accession>A0A812UG80</accession>
<proteinExistence type="predicted"/>
<evidence type="ECO:0000313" key="2">
    <source>
        <dbReference type="EMBL" id="CAE7565191.1"/>
    </source>
</evidence>
<feature type="region of interest" description="Disordered" evidence="1">
    <location>
        <begin position="179"/>
        <end position="206"/>
    </location>
</feature>